<reference evidence="1 2" key="1">
    <citation type="submission" date="2020-04" db="EMBL/GenBank/DDBJ databases">
        <title>Flammeovirga sp. SR4, a novel species isolated from seawater.</title>
        <authorList>
            <person name="Wang X."/>
        </authorList>
    </citation>
    <scope>NUCLEOTIDE SEQUENCE [LARGE SCALE GENOMIC DNA]</scope>
    <source>
        <strain evidence="1 2">ATCC 23126</strain>
    </source>
</reference>
<gene>
    <name evidence="1" type="ORF">HHU12_33155</name>
</gene>
<evidence type="ECO:0000313" key="1">
    <source>
        <dbReference type="EMBL" id="NME72853.1"/>
    </source>
</evidence>
<sequence>MKKYFSLGGSLYRVDHSILKIATDQIFGEEKVKLKVRVYGYDLSYENEILEFYLSTTDNKEDIYLLDCLYSGEESTFKSFFARLVECFDSYEFMYLLDYTQVNEYGDEISEEISVKSNNFDDNNLN</sequence>
<evidence type="ECO:0000313" key="2">
    <source>
        <dbReference type="Proteomes" id="UP000576082"/>
    </source>
</evidence>
<dbReference type="AlphaFoldDB" id="A0A7X9XDJ1"/>
<dbReference type="EMBL" id="JABANE010000221">
    <property type="protein sequence ID" value="NME72853.1"/>
    <property type="molecule type" value="Genomic_DNA"/>
</dbReference>
<accession>A0A7X9XDJ1</accession>
<organism evidence="1 2">
    <name type="scientific">Flammeovirga aprica JL-4</name>
    <dbReference type="NCBI Taxonomy" id="694437"/>
    <lineage>
        <taxon>Bacteria</taxon>
        <taxon>Pseudomonadati</taxon>
        <taxon>Bacteroidota</taxon>
        <taxon>Cytophagia</taxon>
        <taxon>Cytophagales</taxon>
        <taxon>Flammeovirgaceae</taxon>
        <taxon>Flammeovirga</taxon>
    </lineage>
</organism>
<comment type="caution">
    <text evidence="1">The sequence shown here is derived from an EMBL/GenBank/DDBJ whole genome shotgun (WGS) entry which is preliminary data.</text>
</comment>
<keyword evidence="2" id="KW-1185">Reference proteome</keyword>
<protein>
    <submittedName>
        <fullName evidence="1">Uncharacterized protein</fullName>
    </submittedName>
</protein>
<proteinExistence type="predicted"/>
<name>A0A7X9XDJ1_9BACT</name>
<dbReference type="RefSeq" id="WP_169661014.1">
    <property type="nucleotide sequence ID" value="NZ_JABANE010000221.1"/>
</dbReference>
<dbReference type="Proteomes" id="UP000576082">
    <property type="component" value="Unassembled WGS sequence"/>
</dbReference>